<dbReference type="Pfam" id="PF25896">
    <property type="entry name" value="HTH_AT3G52170"/>
    <property type="match status" value="1"/>
</dbReference>
<evidence type="ECO:0000256" key="1">
    <source>
        <dbReference type="SAM" id="MobiDB-lite"/>
    </source>
</evidence>
<feature type="region of interest" description="Disordered" evidence="1">
    <location>
        <begin position="183"/>
        <end position="203"/>
    </location>
</feature>
<dbReference type="PANTHER" id="PTHR34568">
    <property type="entry name" value="RRM DOMAIN-CONTAINING PROTEIN"/>
    <property type="match status" value="1"/>
</dbReference>
<dbReference type="AlphaFoldDB" id="A0AAD9TH46"/>
<feature type="domain" description="AT3G52170-like helix-turn-helix" evidence="2">
    <location>
        <begin position="45"/>
        <end position="93"/>
    </location>
</feature>
<accession>A0AAD9TH46</accession>
<dbReference type="Proteomes" id="UP001280121">
    <property type="component" value="Unassembled WGS sequence"/>
</dbReference>
<dbReference type="EMBL" id="JANJYI010000009">
    <property type="protein sequence ID" value="KAK2635494.1"/>
    <property type="molecule type" value="Genomic_DNA"/>
</dbReference>
<dbReference type="PANTHER" id="PTHR34568:SF1">
    <property type="entry name" value="DNA BINDING PROTEIN"/>
    <property type="match status" value="1"/>
</dbReference>
<evidence type="ECO:0000313" key="4">
    <source>
        <dbReference type="Proteomes" id="UP001280121"/>
    </source>
</evidence>
<comment type="caution">
    <text evidence="3">The sequence shown here is derived from an EMBL/GenBank/DDBJ whole genome shotgun (WGS) entry which is preliminary data.</text>
</comment>
<protein>
    <recommendedName>
        <fullName evidence="2">AT3G52170-like helix-turn-helix domain-containing protein</fullName>
    </recommendedName>
</protein>
<dbReference type="InterPro" id="IPR058942">
    <property type="entry name" value="AT3G52170-like"/>
</dbReference>
<sequence>MSFCILTGGELCNIMHTLKGGWAVQTFALAKNNESEGRKSRIRRSKEERKAMVESFVKKYQSSNNGNFPSLNLTHKEVGGSFYTVREIVREVIQENRVLGPAKFSPEELNYLQDEQGPLGSIAIELSTPLYITSNESHFVPNHHQATSEESVAISDGLCSENEIQRFENEQIINGYQYQVDVRTEESDKQKSEDLKTREQLEAEKNSAASTAIVIPVAEDIVVETFPLRPVPNIVDGLDTSSVVRNLNETFKENETEKVKLEQGNGSAPLGQITSSANSNLVIEKKTEILTAVVFDKNSDLVDEKMVENFADPQLKSYYNFTTEEGTLSDTRIDTDVDGLDTSSVVRNLNETFEKNVTERVKLEQGNDSAPIGEINSSANSNLVIKKKTEILTAVVFDRNSDLVDEEAEENFADPQLKSSYNFTTGGTVSDTHVDTDVEIEVLHNNVLISEINEQSQRVDGSKAINGNYASREQVRTPEAVVSENEANVQGEVNSHKGSNPPLDRINLASWEGASRKSAETKTNPILDIFKSFVAAFIKFWSE</sequence>
<dbReference type="InterPro" id="IPR058941">
    <property type="entry name" value="HTH_AT3G52170-like"/>
</dbReference>
<keyword evidence="4" id="KW-1185">Reference proteome</keyword>
<evidence type="ECO:0000259" key="2">
    <source>
        <dbReference type="Pfam" id="PF25896"/>
    </source>
</evidence>
<name>A0AAD9TH46_9ROSI</name>
<evidence type="ECO:0000313" key="3">
    <source>
        <dbReference type="EMBL" id="KAK2635494.1"/>
    </source>
</evidence>
<proteinExistence type="predicted"/>
<gene>
    <name evidence="3" type="ORF">Ddye_030286</name>
</gene>
<reference evidence="3" key="1">
    <citation type="journal article" date="2023" name="Plant J.">
        <title>Genome sequences and population genomics provide insights into the demographic history, inbreeding, and mutation load of two 'living fossil' tree species of Dipteronia.</title>
        <authorList>
            <person name="Feng Y."/>
            <person name="Comes H.P."/>
            <person name="Chen J."/>
            <person name="Zhu S."/>
            <person name="Lu R."/>
            <person name="Zhang X."/>
            <person name="Li P."/>
            <person name="Qiu J."/>
            <person name="Olsen K.M."/>
            <person name="Qiu Y."/>
        </authorList>
    </citation>
    <scope>NUCLEOTIDE SEQUENCE</scope>
    <source>
        <strain evidence="3">KIB01</strain>
    </source>
</reference>
<organism evidence="3 4">
    <name type="scientific">Dipteronia dyeriana</name>
    <dbReference type="NCBI Taxonomy" id="168575"/>
    <lineage>
        <taxon>Eukaryota</taxon>
        <taxon>Viridiplantae</taxon>
        <taxon>Streptophyta</taxon>
        <taxon>Embryophyta</taxon>
        <taxon>Tracheophyta</taxon>
        <taxon>Spermatophyta</taxon>
        <taxon>Magnoliopsida</taxon>
        <taxon>eudicotyledons</taxon>
        <taxon>Gunneridae</taxon>
        <taxon>Pentapetalae</taxon>
        <taxon>rosids</taxon>
        <taxon>malvids</taxon>
        <taxon>Sapindales</taxon>
        <taxon>Sapindaceae</taxon>
        <taxon>Hippocastanoideae</taxon>
        <taxon>Acereae</taxon>
        <taxon>Dipteronia</taxon>
    </lineage>
</organism>